<organism evidence="1 2">
    <name type="scientific">Clavelina lepadiformis</name>
    <name type="common">Light-bulb sea squirt</name>
    <name type="synonym">Ascidia lepadiformis</name>
    <dbReference type="NCBI Taxonomy" id="159417"/>
    <lineage>
        <taxon>Eukaryota</taxon>
        <taxon>Metazoa</taxon>
        <taxon>Chordata</taxon>
        <taxon>Tunicata</taxon>
        <taxon>Ascidiacea</taxon>
        <taxon>Aplousobranchia</taxon>
        <taxon>Clavelinidae</taxon>
        <taxon>Clavelina</taxon>
    </lineage>
</organism>
<accession>A0ABP0GWW0</accession>
<dbReference type="Proteomes" id="UP001642483">
    <property type="component" value="Unassembled WGS sequence"/>
</dbReference>
<proteinExistence type="predicted"/>
<gene>
    <name evidence="1" type="ORF">CVLEPA_LOCUS29306</name>
</gene>
<dbReference type="EMBL" id="CAWYQH010000152">
    <property type="protein sequence ID" value="CAK8696122.1"/>
    <property type="molecule type" value="Genomic_DNA"/>
</dbReference>
<evidence type="ECO:0000313" key="1">
    <source>
        <dbReference type="EMBL" id="CAK8696122.1"/>
    </source>
</evidence>
<reference evidence="1 2" key="1">
    <citation type="submission" date="2024-02" db="EMBL/GenBank/DDBJ databases">
        <authorList>
            <person name="Daric V."/>
            <person name="Darras S."/>
        </authorList>
    </citation>
    <scope>NUCLEOTIDE SEQUENCE [LARGE SCALE GENOMIC DNA]</scope>
</reference>
<protein>
    <submittedName>
        <fullName evidence="1">Uncharacterized protein</fullName>
    </submittedName>
</protein>
<comment type="caution">
    <text evidence="1">The sequence shown here is derived from an EMBL/GenBank/DDBJ whole genome shotgun (WGS) entry which is preliminary data.</text>
</comment>
<name>A0ABP0GWW0_CLALP</name>
<keyword evidence="2" id="KW-1185">Reference proteome</keyword>
<evidence type="ECO:0000313" key="2">
    <source>
        <dbReference type="Proteomes" id="UP001642483"/>
    </source>
</evidence>
<sequence>MARFETNALDVIDLTLRWAYLVSEACDVTCVRVWEGFEKFKGLCPPDSSSFFPIKIRRSANF</sequence>